<evidence type="ECO:0000256" key="3">
    <source>
        <dbReference type="ARBA" id="ARBA00022454"/>
    </source>
</evidence>
<dbReference type="InterPro" id="IPR055198">
    <property type="entry name" value="NSD_PHD"/>
</dbReference>
<dbReference type="InterPro" id="IPR001214">
    <property type="entry name" value="SET_dom"/>
</dbReference>
<feature type="region of interest" description="Disordered" evidence="19">
    <location>
        <begin position="272"/>
        <end position="309"/>
    </location>
</feature>
<evidence type="ECO:0000259" key="24">
    <source>
        <dbReference type="PROSITE" id="PS51215"/>
    </source>
</evidence>
<dbReference type="FunFam" id="3.30.40.10:FF:000205">
    <property type="entry name" value="Histone-lysine N-methyltransferase"/>
    <property type="match status" value="1"/>
</dbReference>
<dbReference type="FunFam" id="3.30.40.10:FF:000153">
    <property type="entry name" value="Histone-lysine N-methyltransferase NSD2"/>
    <property type="match status" value="1"/>
</dbReference>
<dbReference type="SMART" id="SM00570">
    <property type="entry name" value="AWS"/>
    <property type="match status" value="1"/>
</dbReference>
<dbReference type="Gene3D" id="2.30.30.140">
    <property type="match status" value="2"/>
</dbReference>
<feature type="domain" description="PHD-type" evidence="20">
    <location>
        <begin position="1279"/>
        <end position="1325"/>
    </location>
</feature>
<dbReference type="Pfam" id="PF17907">
    <property type="entry name" value="AWS"/>
    <property type="match status" value="1"/>
</dbReference>
<evidence type="ECO:0000259" key="23">
    <source>
        <dbReference type="PROSITE" id="PS50868"/>
    </source>
</evidence>
<dbReference type="InterPro" id="IPR046341">
    <property type="entry name" value="SET_dom_sf"/>
</dbReference>
<dbReference type="Pfam" id="PF17982">
    <property type="entry name" value="C5HCH"/>
    <property type="match status" value="1"/>
</dbReference>
<keyword evidence="3" id="KW-0158">Chromosome</keyword>
<dbReference type="InterPro" id="IPR000313">
    <property type="entry name" value="PWWP_dom"/>
</dbReference>
<keyword evidence="12" id="KW-0156">Chromatin regulator</keyword>
<feature type="region of interest" description="Disordered" evidence="19">
    <location>
        <begin position="2018"/>
        <end position="2143"/>
    </location>
</feature>
<evidence type="ECO:0000256" key="7">
    <source>
        <dbReference type="ARBA" id="ARBA00022691"/>
    </source>
</evidence>
<dbReference type="InterPro" id="IPR013083">
    <property type="entry name" value="Znf_RING/FYVE/PHD"/>
</dbReference>
<dbReference type="Pfam" id="PF22908">
    <property type="entry name" value="PHD_NSD"/>
    <property type="match status" value="1"/>
</dbReference>
<feature type="compositionally biased region" description="Low complexity" evidence="19">
    <location>
        <begin position="730"/>
        <end position="745"/>
    </location>
</feature>
<dbReference type="Proteomes" id="UP000005226">
    <property type="component" value="Chromosome 14"/>
</dbReference>
<dbReference type="GeneTree" id="ENSGT00940000155027"/>
<evidence type="ECO:0000256" key="19">
    <source>
        <dbReference type="SAM" id="MobiDB-lite"/>
    </source>
</evidence>
<evidence type="ECO:0000256" key="8">
    <source>
        <dbReference type="ARBA" id="ARBA00022723"/>
    </source>
</evidence>
<dbReference type="SUPFAM" id="SSF57903">
    <property type="entry name" value="FYVE/PHD zinc finger"/>
    <property type="match status" value="3"/>
</dbReference>
<dbReference type="GO" id="GO:0032259">
    <property type="term" value="P:methylation"/>
    <property type="evidence" value="ECO:0007669"/>
    <property type="project" value="UniProtKB-KW"/>
</dbReference>
<evidence type="ECO:0000256" key="17">
    <source>
        <dbReference type="ARBA" id="ARBA00066810"/>
    </source>
</evidence>
<proteinExistence type="predicted"/>
<evidence type="ECO:0000256" key="15">
    <source>
        <dbReference type="ARBA" id="ARBA00023242"/>
    </source>
</evidence>
<feature type="compositionally biased region" description="Polar residues" evidence="19">
    <location>
        <begin position="621"/>
        <end position="633"/>
    </location>
</feature>
<evidence type="ECO:0000256" key="14">
    <source>
        <dbReference type="ARBA" id="ARBA00023163"/>
    </source>
</evidence>
<feature type="compositionally biased region" description="Low complexity" evidence="19">
    <location>
        <begin position="1092"/>
        <end position="1102"/>
    </location>
</feature>
<feature type="compositionally biased region" description="Polar residues" evidence="19">
    <location>
        <begin position="462"/>
        <end position="472"/>
    </location>
</feature>
<dbReference type="EC" id="2.1.1.357" evidence="17"/>
<dbReference type="SUPFAM" id="SSF63748">
    <property type="entry name" value="Tudor/PWWP/MBT"/>
    <property type="match status" value="2"/>
</dbReference>
<keyword evidence="6" id="KW-0808">Transferase</keyword>
<feature type="compositionally biased region" description="Polar residues" evidence="19">
    <location>
        <begin position="583"/>
        <end position="609"/>
    </location>
</feature>
<evidence type="ECO:0000313" key="25">
    <source>
        <dbReference type="Ensembl" id="ENSTRUP00000078379.1"/>
    </source>
</evidence>
<dbReference type="InterPro" id="IPR001965">
    <property type="entry name" value="Znf_PHD"/>
</dbReference>
<dbReference type="InterPro" id="IPR041306">
    <property type="entry name" value="C5HCH"/>
</dbReference>
<dbReference type="InterPro" id="IPR006560">
    <property type="entry name" value="AWS_dom"/>
</dbReference>
<evidence type="ECO:0000256" key="18">
    <source>
        <dbReference type="PROSITE-ProRule" id="PRU00146"/>
    </source>
</evidence>
<feature type="compositionally biased region" description="Acidic residues" evidence="19">
    <location>
        <begin position="2042"/>
        <end position="2092"/>
    </location>
</feature>
<protein>
    <recommendedName>
        <fullName evidence="17">[histone H3]-lysine(36) N-dimethyltransferase</fullName>
        <ecNumber evidence="17">2.1.1.357</ecNumber>
    </recommendedName>
</protein>
<feature type="region of interest" description="Disordered" evidence="19">
    <location>
        <begin position="1035"/>
        <end position="1058"/>
    </location>
</feature>
<dbReference type="PROSITE" id="PS50016">
    <property type="entry name" value="ZF_PHD_2"/>
    <property type="match status" value="2"/>
</dbReference>
<dbReference type="InterPro" id="IPR047430">
    <property type="entry name" value="PHD4_NSD1"/>
</dbReference>
<feature type="domain" description="Post-SET" evidence="23">
    <location>
        <begin position="1801"/>
        <end position="1817"/>
    </location>
</feature>
<dbReference type="CDD" id="cd20161">
    <property type="entry name" value="PWWP_NSD1_rpt1"/>
    <property type="match status" value="1"/>
</dbReference>
<dbReference type="SMART" id="SM00249">
    <property type="entry name" value="PHD"/>
    <property type="match status" value="4"/>
</dbReference>
<dbReference type="Gene3D" id="3.30.40.10">
    <property type="entry name" value="Zinc/RING finger domain, C3HC4 (zinc finger)"/>
    <property type="match status" value="4"/>
</dbReference>
<feature type="compositionally biased region" description="Basic residues" evidence="19">
    <location>
        <begin position="689"/>
        <end position="698"/>
    </location>
</feature>
<reference evidence="25 26" key="1">
    <citation type="journal article" date="2011" name="Genome Biol. Evol.">
        <title>Integration of the genetic map and genome assembly of fugu facilitates insights into distinct features of genome evolution in teleosts and mammals.</title>
        <authorList>
            <person name="Kai W."/>
            <person name="Kikuchi K."/>
            <person name="Tohari S."/>
            <person name="Chew A.K."/>
            <person name="Tay A."/>
            <person name="Fujiwara A."/>
            <person name="Hosoya S."/>
            <person name="Suetake H."/>
            <person name="Naruse K."/>
            <person name="Brenner S."/>
            <person name="Suzuki Y."/>
            <person name="Venkatesh B."/>
        </authorList>
    </citation>
    <scope>NUCLEOTIDE SEQUENCE [LARGE SCALE GENOMIC DNA]</scope>
</reference>
<keyword evidence="7" id="KW-0949">S-adenosyl-L-methionine</keyword>
<evidence type="ECO:0000259" key="20">
    <source>
        <dbReference type="PROSITE" id="PS50016"/>
    </source>
</evidence>
<dbReference type="InterPro" id="IPR003616">
    <property type="entry name" value="Post-SET_dom"/>
</dbReference>
<dbReference type="CDD" id="cd15659">
    <property type="entry name" value="PHD5_NSD1"/>
    <property type="match status" value="1"/>
</dbReference>
<evidence type="ECO:0000256" key="10">
    <source>
        <dbReference type="ARBA" id="ARBA00022771"/>
    </source>
</evidence>
<feature type="compositionally biased region" description="Basic and acidic residues" evidence="19">
    <location>
        <begin position="638"/>
        <end position="650"/>
    </location>
</feature>
<feature type="region of interest" description="Disordered" evidence="19">
    <location>
        <begin position="1976"/>
        <end position="2004"/>
    </location>
</feature>
<feature type="domain" description="SET" evidence="21">
    <location>
        <begin position="1677"/>
        <end position="1794"/>
    </location>
</feature>
<feature type="region of interest" description="Disordered" evidence="19">
    <location>
        <begin position="1079"/>
        <end position="1233"/>
    </location>
</feature>
<dbReference type="SMART" id="SM00317">
    <property type="entry name" value="SET"/>
    <property type="match status" value="1"/>
</dbReference>
<feature type="domain" description="PWWP" evidence="22">
    <location>
        <begin position="317"/>
        <end position="382"/>
    </location>
</feature>
<gene>
    <name evidence="25" type="primary">nsd1a</name>
</gene>
<evidence type="ECO:0000256" key="9">
    <source>
        <dbReference type="ARBA" id="ARBA00022737"/>
    </source>
</evidence>
<feature type="compositionally biased region" description="Acidic residues" evidence="19">
    <location>
        <begin position="2115"/>
        <end position="2134"/>
    </location>
</feature>
<keyword evidence="8" id="KW-0479">Metal-binding</keyword>
<dbReference type="PROSITE" id="PS51215">
    <property type="entry name" value="AWS"/>
    <property type="match status" value="1"/>
</dbReference>
<evidence type="ECO:0000259" key="22">
    <source>
        <dbReference type="PROSITE" id="PS50812"/>
    </source>
</evidence>
<name>A0A674NXY3_TAKRU</name>
<feature type="compositionally biased region" description="Low complexity" evidence="19">
    <location>
        <begin position="1188"/>
        <end position="1199"/>
    </location>
</feature>
<dbReference type="FunFam" id="3.30.40.10:FF:000093">
    <property type="entry name" value="Histone-lysine N-methyltransferase"/>
    <property type="match status" value="1"/>
</dbReference>
<comment type="catalytic activity">
    <reaction evidence="16">
        <text>L-lysyl(36)-[histone H3] + 2 S-adenosyl-L-methionine = N(6),N(6)-dimethyl-L-lysyl(36)-[histone H3] + 2 S-adenosyl-L-homocysteine + 2 H(+)</text>
        <dbReference type="Rhea" id="RHEA:60308"/>
        <dbReference type="Rhea" id="RHEA-COMP:9785"/>
        <dbReference type="Rhea" id="RHEA-COMP:9787"/>
        <dbReference type="ChEBI" id="CHEBI:15378"/>
        <dbReference type="ChEBI" id="CHEBI:29969"/>
        <dbReference type="ChEBI" id="CHEBI:57856"/>
        <dbReference type="ChEBI" id="CHEBI:59789"/>
        <dbReference type="ChEBI" id="CHEBI:61976"/>
        <dbReference type="EC" id="2.1.1.357"/>
    </reaction>
</comment>
<dbReference type="PROSITE" id="PS50868">
    <property type="entry name" value="POST_SET"/>
    <property type="match status" value="1"/>
</dbReference>
<feature type="compositionally biased region" description="Basic and acidic residues" evidence="19">
    <location>
        <begin position="1158"/>
        <end position="1174"/>
    </location>
</feature>
<keyword evidence="13" id="KW-0805">Transcription regulation</keyword>
<reference evidence="25" key="2">
    <citation type="submission" date="2025-08" db="UniProtKB">
        <authorList>
            <consortium name="Ensembl"/>
        </authorList>
    </citation>
    <scope>IDENTIFICATION</scope>
</reference>
<feature type="compositionally biased region" description="Polar residues" evidence="19">
    <location>
        <begin position="995"/>
        <end position="1010"/>
    </location>
</feature>
<dbReference type="CDD" id="cd15656">
    <property type="entry name" value="PHD4_NSD1"/>
    <property type="match status" value="1"/>
</dbReference>
<dbReference type="PROSITE" id="PS50280">
    <property type="entry name" value="SET"/>
    <property type="match status" value="1"/>
</dbReference>
<keyword evidence="11" id="KW-0862">Zinc</keyword>
<feature type="domain" description="AWS" evidence="24">
    <location>
        <begin position="1625"/>
        <end position="1675"/>
    </location>
</feature>
<dbReference type="InterPro" id="IPR011011">
    <property type="entry name" value="Znf_FYVE_PHD"/>
</dbReference>
<dbReference type="SMART" id="SM00508">
    <property type="entry name" value="PostSET"/>
    <property type="match status" value="1"/>
</dbReference>
<feature type="compositionally biased region" description="Low complexity" evidence="19">
    <location>
        <begin position="610"/>
        <end position="620"/>
    </location>
</feature>
<dbReference type="FunFam" id="2.170.270.10:FF:000002">
    <property type="entry name" value="Histone-lysine N-methyltransferase"/>
    <property type="match status" value="1"/>
</dbReference>
<dbReference type="InterPro" id="IPR050777">
    <property type="entry name" value="SET2_Histone-Lys_MeTrsfase"/>
</dbReference>
<dbReference type="SUPFAM" id="SSF82199">
    <property type="entry name" value="SET domain"/>
    <property type="match status" value="1"/>
</dbReference>
<keyword evidence="26" id="KW-1185">Reference proteome</keyword>
<keyword evidence="4" id="KW-0597">Phosphoprotein</keyword>
<dbReference type="OMA" id="MAYSPTQ"/>
<feature type="compositionally biased region" description="Polar residues" evidence="19">
    <location>
        <begin position="1979"/>
        <end position="1989"/>
    </location>
</feature>
<dbReference type="InterPro" id="IPR047432">
    <property type="entry name" value="PHD5_NSD1"/>
</dbReference>
<keyword evidence="9" id="KW-0677">Repeat</keyword>
<dbReference type="Pfam" id="PF23011">
    <property type="entry name" value="PHD-1st_NSD"/>
    <property type="match status" value="1"/>
</dbReference>
<dbReference type="FunFam" id="2.30.30.140:FF:000059">
    <property type="entry name" value="Histone-lysine N-methyltransferase"/>
    <property type="match status" value="1"/>
</dbReference>
<evidence type="ECO:0000256" key="12">
    <source>
        <dbReference type="ARBA" id="ARBA00022853"/>
    </source>
</evidence>
<evidence type="ECO:0000313" key="26">
    <source>
        <dbReference type="Proteomes" id="UP000005226"/>
    </source>
</evidence>
<dbReference type="PROSITE" id="PS50812">
    <property type="entry name" value="PWWP"/>
    <property type="match status" value="2"/>
</dbReference>
<dbReference type="GO" id="GO:0008270">
    <property type="term" value="F:zinc ion binding"/>
    <property type="evidence" value="ECO:0007669"/>
    <property type="project" value="UniProtKB-KW"/>
</dbReference>
<dbReference type="FunFam" id="2.30.30.140:FF:000004">
    <property type="entry name" value="Histone-lysine N-methyltransferase"/>
    <property type="match status" value="1"/>
</dbReference>
<dbReference type="FunFam" id="3.30.40.10:FF:000025">
    <property type="entry name" value="Histone-lysine N-methyltransferase"/>
    <property type="match status" value="1"/>
</dbReference>
<feature type="region of interest" description="Disordered" evidence="19">
    <location>
        <begin position="133"/>
        <end position="154"/>
    </location>
</feature>
<evidence type="ECO:0000256" key="5">
    <source>
        <dbReference type="ARBA" id="ARBA00022603"/>
    </source>
</evidence>
<reference evidence="25" key="3">
    <citation type="submission" date="2025-09" db="UniProtKB">
        <authorList>
            <consortium name="Ensembl"/>
        </authorList>
    </citation>
    <scope>IDENTIFICATION</scope>
</reference>
<evidence type="ECO:0000256" key="6">
    <source>
        <dbReference type="ARBA" id="ARBA00022679"/>
    </source>
</evidence>
<evidence type="ECO:0000256" key="11">
    <source>
        <dbReference type="ARBA" id="ARBA00022833"/>
    </source>
</evidence>
<dbReference type="InParanoid" id="A0A674NXY3"/>
<evidence type="ECO:0000256" key="13">
    <source>
        <dbReference type="ARBA" id="ARBA00023015"/>
    </source>
</evidence>
<dbReference type="InterPro" id="IPR019787">
    <property type="entry name" value="Znf_PHD-finger"/>
</dbReference>
<feature type="compositionally biased region" description="Polar residues" evidence="19">
    <location>
        <begin position="293"/>
        <end position="304"/>
    </location>
</feature>
<feature type="compositionally biased region" description="Polar residues" evidence="19">
    <location>
        <begin position="703"/>
        <end position="718"/>
    </location>
</feature>
<feature type="region of interest" description="Disordered" evidence="19">
    <location>
        <begin position="435"/>
        <end position="492"/>
    </location>
</feature>
<dbReference type="PANTHER" id="PTHR22884">
    <property type="entry name" value="SET DOMAIN PROTEINS"/>
    <property type="match status" value="1"/>
</dbReference>
<feature type="region of interest" description="Disordered" evidence="19">
    <location>
        <begin position="978"/>
        <end position="1018"/>
    </location>
</feature>
<keyword evidence="5" id="KW-0489">Methyltransferase</keyword>
<evidence type="ECO:0000256" key="4">
    <source>
        <dbReference type="ARBA" id="ARBA00022553"/>
    </source>
</evidence>
<dbReference type="InterPro" id="IPR019786">
    <property type="entry name" value="Zinc_finger_PHD-type_CS"/>
</dbReference>
<feature type="domain" description="PWWP" evidence="22">
    <location>
        <begin position="1491"/>
        <end position="1553"/>
    </location>
</feature>
<dbReference type="SMART" id="SM00293">
    <property type="entry name" value="PWWP"/>
    <property type="match status" value="2"/>
</dbReference>
<evidence type="ECO:0000259" key="21">
    <source>
        <dbReference type="PROSITE" id="PS50280"/>
    </source>
</evidence>
<feature type="region of interest" description="Disordered" evidence="19">
    <location>
        <begin position="200"/>
        <end position="235"/>
    </location>
</feature>
<dbReference type="Ensembl" id="ENSTRUT00000088961.1">
    <property type="protein sequence ID" value="ENSTRUP00000078379.1"/>
    <property type="gene ID" value="ENSTRUG00000001818.3"/>
</dbReference>
<dbReference type="Gene3D" id="2.170.270.10">
    <property type="entry name" value="SET domain"/>
    <property type="match status" value="1"/>
</dbReference>
<dbReference type="Pfam" id="PF00856">
    <property type="entry name" value="SET"/>
    <property type="match status" value="1"/>
</dbReference>
<evidence type="ECO:0000256" key="2">
    <source>
        <dbReference type="ARBA" id="ARBA00004286"/>
    </source>
</evidence>
<dbReference type="PROSITE" id="PS01359">
    <property type="entry name" value="ZF_PHD_1"/>
    <property type="match status" value="1"/>
</dbReference>
<accession>A0A674NXY3</accession>
<organism evidence="25 26">
    <name type="scientific">Takifugu rubripes</name>
    <name type="common">Japanese pufferfish</name>
    <name type="synonym">Fugu rubripes</name>
    <dbReference type="NCBI Taxonomy" id="31033"/>
    <lineage>
        <taxon>Eukaryota</taxon>
        <taxon>Metazoa</taxon>
        <taxon>Chordata</taxon>
        <taxon>Craniata</taxon>
        <taxon>Vertebrata</taxon>
        <taxon>Euteleostomi</taxon>
        <taxon>Actinopterygii</taxon>
        <taxon>Neopterygii</taxon>
        <taxon>Teleostei</taxon>
        <taxon>Neoteleostei</taxon>
        <taxon>Acanthomorphata</taxon>
        <taxon>Eupercaria</taxon>
        <taxon>Tetraodontiformes</taxon>
        <taxon>Tetradontoidea</taxon>
        <taxon>Tetraodontidae</taxon>
        <taxon>Takifugu</taxon>
    </lineage>
</organism>
<keyword evidence="15" id="KW-0539">Nucleus</keyword>
<sequence>MRNLNGTHTQTNPFLFLLTGSSRDDMNQSYRPSVRVGSVYGSGQTERRPLNGLVSTSYGNQCGVVKRGSDPLSALQLPSPSAAQPAGFRNSQPKRADCYSQLKRVPDLNRVVIRTDSDRRDLDSRTDFHCASPISDAEFDTPSVLLPPSPGSDDVEPLEPLQDVNRNEFSHRGLDGLGHCSPIPNGYLHFGSTLFDSSDIKEEQHSSRGDLAPFYHSSRSSQGQADTDADGSRAEKRTYKPTLFNLMSKTISELNPTLSPSALPEITMRDGWSLGEECDSDGELNSPIDPGLNSPTGTKSTSNSPKKRPLPVVKYVKGDLVWAKFNRRPWWPCHICDSDQGTHTKMKDPSPRPCRVYFLETIGEILERAWVPESAILPFKGGHEFKDLPVLRRRGKQKEKDYKYTIPKSLLTAWKVSVAEAEYLLPERQRNTESVLLPSVNGEERVPSPVPPEKTHKLPSFTVDSRTTHNGSPPNPHPVKTPAALHSNKNQPCKKKKKCLSDIFGHMIGGSKETSVIKVVDQFHTTTCALTEESGDSPYADLESVPMLHRPKRAAVPPVQAAHRPVRKDHGSAQVRTEFTDKANPSTGSSYSPDCLTNSLPSNHLEQGVSSSSDITSGSSKMHSATFPASSGLMTRALKAEEDTDLKEATRQSSTHVRAKLSPLTPVDASTEPDVFLSSEPPSGAPHTSPKRRARKPDKKQIRNGSLTAPRITESNVLPDQPVEIKAENVPQPVSSSSPPSVSSVDGLQDVKELMFKSLVKEESSSSDLSVFRPDANYKFSTLLMLLKDMHDTREKDGKPLTLPPSPVLIKEEPLVIPTAAGGGRGSCDGLTRGIKVETGQAERATVLRNSRVKSKKRTKPIMSSESYNFQDFPTKSLIENPDKRHRKRRLPAKIKPVIPGLSSDLANLAYGREYVTGHADLAGPSSCPPGVSDTSANYLDKNCGPSTVAPKKRWQMVEDDDSKSKVKRRVSLEMNGSFIASSPDLHPEEEKQGNSDSFFSETNYSTAGNAESKRLRKPTKRLLESAEEYEQIFATKKKSKKSPSESSTSETSGPTLLHNLGAGLEAVTSTPSHVVAVDASSEHGPSEDEVYSVVSSVSPVKTQPPPNTDAEQEPHLAPKTGLLLQEQKRPRKPSQKVLECTIEEVAVGPAKKKELKRPRGDSDQIRSEVKVLLDKAQAGSLRKEKPSSGAPSAPVAASHCSESEDLLNLTPPHHSPSPGCSDIPKPESDLEPCSAVDQQNLHSGAVTPKPEVLSTGLIDSFTSQIDIKGKIGPTSLKENVCQVCERTGDLLACDGHCYGAFHPQCIGLSAAPKGKFFCRECSSGVHSCFVCKTSGNGVKRCMIPLCGKFYHNDCITAFSATQPHNKGLRCPLHVCLSCHINYPHSNCSKGRLARCVRCPVAYHANDNCMAAGSLVLANNSFLCPSHFTPRKGCKNHEHINVSWCFVCSEGGSLLCCESCPAAFHRECLNIEMPQGSWFCNDCKAGKRPRFKDILWVKWGRFRWWPAEVCLAKDVPHNILKMKHDVGEFPVQFFGSRDFVWTYQARVFPYMEGDTHNIETMGKGADAVYKKALSEAAERFKELQAERVMRQLQEDRKNDKKPPPYRHIKVNRAIGKVQFITADLSEIPRCNCKASDENPCGVDSECINRMLMYECHPQVCAAGERCQNQAFTKREYTPVEIYRTLSCGWGLRAVSDIKKGAFVIEYVGEVIDEEECRARIKHAQENDIFNFYMLTLDKDRIIDAGPKGNQARFMNHCCQPNCETQKWTVNGDTRVGLFALQDIPKGKELNFNYNLECLGNGKTVCKCGAPNCSGFLGVRPKNQPSAEKLKLKEGKRRVSMKKKTKQEVTKEREDECFSCGDGGQIVSCKKPGCPKVYHADCLNLAKRPAGRWECPWHQCDICGKEAASFCEMCPSSYCKEHRDGMLFISKLDGKLSCSEHDPCGPEPLEPGEIREYVPNMTSVRPKNMPPAISMVPVSKSCSPAPTASLPTEHRPPPRLYINTKTATSSFVPFKRSYLTDEGDEGDEKPVSAPSSSSSSTEEREDGEVEDGEVCQLEVEEDDEEEEDDDEDEEDDDDDDETGEMEIVEEEELLYSGDLLEDNSKEDTGGGNVFDDWSDYVDEEEDGEVEDDEDEWRMVVDEDK</sequence>
<evidence type="ECO:0000256" key="16">
    <source>
        <dbReference type="ARBA" id="ARBA00050654"/>
    </source>
</evidence>
<dbReference type="GO" id="GO:0005694">
    <property type="term" value="C:chromosome"/>
    <property type="evidence" value="ECO:0007669"/>
    <property type="project" value="UniProtKB-SubCell"/>
</dbReference>
<feature type="region of interest" description="Disordered" evidence="19">
    <location>
        <begin position="550"/>
        <end position="745"/>
    </location>
</feature>
<keyword evidence="10 18" id="KW-0863">Zinc-finger</keyword>
<dbReference type="GO" id="GO:0005634">
    <property type="term" value="C:nucleus"/>
    <property type="evidence" value="ECO:0007669"/>
    <property type="project" value="UniProtKB-SubCell"/>
</dbReference>
<keyword evidence="14" id="KW-0804">Transcription</keyword>
<dbReference type="InterPro" id="IPR059153">
    <property type="entry name" value="NSD_PHD-1st"/>
</dbReference>
<feature type="compositionally biased region" description="Low complexity" evidence="19">
    <location>
        <begin position="1045"/>
        <end position="1056"/>
    </location>
</feature>
<dbReference type="GO" id="GO:0140954">
    <property type="term" value="F:histone H3K36 dimethyltransferase activity"/>
    <property type="evidence" value="ECO:0007669"/>
    <property type="project" value="UniProtKB-EC"/>
</dbReference>
<dbReference type="Pfam" id="PF00855">
    <property type="entry name" value="PWWP"/>
    <property type="match status" value="2"/>
</dbReference>
<dbReference type="Pfam" id="PF00628">
    <property type="entry name" value="PHD"/>
    <property type="match status" value="1"/>
</dbReference>
<comment type="subcellular location">
    <subcellularLocation>
        <location evidence="2">Chromosome</location>
    </subcellularLocation>
    <subcellularLocation>
        <location evidence="1">Nucleus</location>
    </subcellularLocation>
</comment>
<feature type="domain" description="PHD-type" evidence="20">
    <location>
        <begin position="1442"/>
        <end position="1486"/>
    </location>
</feature>
<evidence type="ECO:0000256" key="1">
    <source>
        <dbReference type="ARBA" id="ARBA00004123"/>
    </source>
</evidence>
<feature type="region of interest" description="Disordered" evidence="19">
    <location>
        <begin position="71"/>
        <end position="95"/>
    </location>
</feature>